<feature type="chain" id="PRO_5005855062" description="Lipoprotein" evidence="1">
    <location>
        <begin position="22"/>
        <end position="129"/>
    </location>
</feature>
<keyword evidence="1" id="KW-0732">Signal</keyword>
<dbReference type="PROSITE" id="PS51257">
    <property type="entry name" value="PROKAR_LIPOPROTEIN"/>
    <property type="match status" value="1"/>
</dbReference>
<dbReference type="EMBL" id="LHPH01000005">
    <property type="protein sequence ID" value="KPH64291.1"/>
    <property type="molecule type" value="Genomic_DNA"/>
</dbReference>
<dbReference type="Proteomes" id="UP000037848">
    <property type="component" value="Unassembled WGS sequence"/>
</dbReference>
<dbReference type="RefSeq" id="WP_054203604.1">
    <property type="nucleotide sequence ID" value="NZ_LHPH01000005.1"/>
</dbReference>
<feature type="signal peptide" evidence="1">
    <location>
        <begin position="1"/>
        <end position="21"/>
    </location>
</feature>
<dbReference type="OrthoDB" id="6296287at2"/>
<protein>
    <recommendedName>
        <fullName evidence="4">Lipoprotein</fullName>
    </recommendedName>
</protein>
<evidence type="ECO:0000256" key="1">
    <source>
        <dbReference type="SAM" id="SignalP"/>
    </source>
</evidence>
<sequence>MLRLIFSALVLCQLLTGCTVAGVLIDGTAYSKADENYDADLAQSGPHTEPKTFIVDGDVNTLSFSELGFQIDSAVVGFIKDQIKPQTSNVCRRISRTIKECQDVTIEKPHVNKKISYANDYDEMISVRQ</sequence>
<keyword evidence="3" id="KW-1185">Reference proteome</keyword>
<accession>A0A0N0M0P4</accession>
<comment type="caution">
    <text evidence="2">The sequence shown here is derived from an EMBL/GenBank/DDBJ whole genome shotgun (WGS) entry which is preliminary data.</text>
</comment>
<name>A0A0N0M0P4_9GAMM</name>
<gene>
    <name evidence="2" type="ORF">ADS77_06295</name>
</gene>
<evidence type="ECO:0000313" key="3">
    <source>
        <dbReference type="Proteomes" id="UP000037848"/>
    </source>
</evidence>
<evidence type="ECO:0008006" key="4">
    <source>
        <dbReference type="Google" id="ProtNLM"/>
    </source>
</evidence>
<organism evidence="2 3">
    <name type="scientific">Pseudoalteromonas porphyrae</name>
    <dbReference type="NCBI Taxonomy" id="187330"/>
    <lineage>
        <taxon>Bacteria</taxon>
        <taxon>Pseudomonadati</taxon>
        <taxon>Pseudomonadota</taxon>
        <taxon>Gammaproteobacteria</taxon>
        <taxon>Alteromonadales</taxon>
        <taxon>Pseudoalteromonadaceae</taxon>
        <taxon>Pseudoalteromonas</taxon>
    </lineage>
</organism>
<evidence type="ECO:0000313" key="2">
    <source>
        <dbReference type="EMBL" id="KPH64291.1"/>
    </source>
</evidence>
<reference evidence="2 3" key="1">
    <citation type="submission" date="2015-08" db="EMBL/GenBank/DDBJ databases">
        <title>Draft Genome Sequence of Pseudoalteromonas porphyrae UCD-SED14.</title>
        <authorList>
            <person name="Coil D.A."/>
            <person name="Jospin G."/>
            <person name="Lee R.D."/>
            <person name="Eisen J.A."/>
        </authorList>
    </citation>
    <scope>NUCLEOTIDE SEQUENCE [LARGE SCALE GENOMIC DNA]</scope>
    <source>
        <strain evidence="2 3">UCD-SED14</strain>
    </source>
</reference>
<dbReference type="AlphaFoldDB" id="A0A0N0M0P4"/>
<proteinExistence type="predicted"/>